<dbReference type="InterPro" id="IPR036264">
    <property type="entry name" value="Bact_exopeptidase_dim_dom"/>
</dbReference>
<reference evidence="4 5" key="1">
    <citation type="submission" date="2019-05" db="EMBL/GenBank/DDBJ databases">
        <authorList>
            <person name="Narsing Rao M.P."/>
            <person name="Li W.J."/>
        </authorList>
    </citation>
    <scope>NUCLEOTIDE SEQUENCE [LARGE SCALE GENOMIC DNA]</scope>
    <source>
        <strain evidence="4 5">SYSU_K30003</strain>
    </source>
</reference>
<dbReference type="OrthoDB" id="9776731at2"/>
<feature type="binding site" evidence="2">
    <location>
        <position position="136"/>
    </location>
    <ligand>
        <name>Mn(2+)</name>
        <dbReference type="ChEBI" id="CHEBI:29035"/>
        <label>2</label>
    </ligand>
</feature>
<dbReference type="PANTHER" id="PTHR11014">
    <property type="entry name" value="PEPTIDASE M20 FAMILY MEMBER"/>
    <property type="match status" value="1"/>
</dbReference>
<dbReference type="Pfam" id="PF07687">
    <property type="entry name" value="M20_dimer"/>
    <property type="match status" value="1"/>
</dbReference>
<feature type="binding site" evidence="2">
    <location>
        <position position="102"/>
    </location>
    <ligand>
        <name>Mn(2+)</name>
        <dbReference type="ChEBI" id="CHEBI:29035"/>
        <label>2</label>
    </ligand>
</feature>
<comment type="cofactor">
    <cofactor evidence="2">
        <name>Mn(2+)</name>
        <dbReference type="ChEBI" id="CHEBI:29035"/>
    </cofactor>
    <text evidence="2">The Mn(2+) ion enhances activity.</text>
</comment>
<feature type="binding site" evidence="2">
    <location>
        <position position="161"/>
    </location>
    <ligand>
        <name>Mn(2+)</name>
        <dbReference type="ChEBI" id="CHEBI:29035"/>
        <label>2</label>
    </ligand>
</feature>
<dbReference type="NCBIfam" id="TIGR01891">
    <property type="entry name" value="amidohydrolases"/>
    <property type="match status" value="1"/>
</dbReference>
<dbReference type="GO" id="GO:0019877">
    <property type="term" value="P:diaminopimelate biosynthetic process"/>
    <property type="evidence" value="ECO:0007669"/>
    <property type="project" value="UniProtKB-ARBA"/>
</dbReference>
<dbReference type="InterPro" id="IPR002933">
    <property type="entry name" value="Peptidase_M20"/>
</dbReference>
<evidence type="ECO:0000256" key="1">
    <source>
        <dbReference type="ARBA" id="ARBA00022801"/>
    </source>
</evidence>
<keyword evidence="2" id="KW-0479">Metal-binding</keyword>
<dbReference type="InterPro" id="IPR017439">
    <property type="entry name" value="Amidohydrolase"/>
</dbReference>
<keyword evidence="5" id="KW-1185">Reference proteome</keyword>
<evidence type="ECO:0000313" key="4">
    <source>
        <dbReference type="EMBL" id="TLS49939.1"/>
    </source>
</evidence>
<organism evidence="4 5">
    <name type="scientific">Paenibacillus antri</name>
    <dbReference type="NCBI Taxonomy" id="2582848"/>
    <lineage>
        <taxon>Bacteria</taxon>
        <taxon>Bacillati</taxon>
        <taxon>Bacillota</taxon>
        <taxon>Bacilli</taxon>
        <taxon>Bacillales</taxon>
        <taxon>Paenibacillaceae</taxon>
        <taxon>Paenibacillus</taxon>
    </lineage>
</organism>
<name>A0A5R9G4H0_9BACL</name>
<evidence type="ECO:0000256" key="2">
    <source>
        <dbReference type="PIRSR" id="PIRSR005962-1"/>
    </source>
</evidence>
<dbReference type="AlphaFoldDB" id="A0A5R9G4H0"/>
<keyword evidence="2" id="KW-0464">Manganese</keyword>
<dbReference type="Gene3D" id="3.30.70.360">
    <property type="match status" value="1"/>
</dbReference>
<evidence type="ECO:0000313" key="5">
    <source>
        <dbReference type="Proteomes" id="UP000309676"/>
    </source>
</evidence>
<dbReference type="SUPFAM" id="SSF53187">
    <property type="entry name" value="Zn-dependent exopeptidases"/>
    <property type="match status" value="1"/>
</dbReference>
<comment type="caution">
    <text evidence="4">The sequence shown here is derived from an EMBL/GenBank/DDBJ whole genome shotgun (WGS) entry which is preliminary data.</text>
</comment>
<dbReference type="PIRSF" id="PIRSF005962">
    <property type="entry name" value="Pept_M20D_amidohydro"/>
    <property type="match status" value="1"/>
</dbReference>
<dbReference type="Pfam" id="PF01546">
    <property type="entry name" value="Peptidase_M20"/>
    <property type="match status" value="1"/>
</dbReference>
<proteinExistence type="predicted"/>
<dbReference type="PANTHER" id="PTHR11014:SF63">
    <property type="entry name" value="METALLOPEPTIDASE, PUTATIVE (AFU_ORTHOLOGUE AFUA_6G09600)-RELATED"/>
    <property type="match status" value="1"/>
</dbReference>
<dbReference type="Proteomes" id="UP000309676">
    <property type="component" value="Unassembled WGS sequence"/>
</dbReference>
<dbReference type="InterPro" id="IPR011650">
    <property type="entry name" value="Peptidase_M20_dimer"/>
</dbReference>
<feature type="binding site" evidence="2">
    <location>
        <position position="100"/>
    </location>
    <ligand>
        <name>Mn(2+)</name>
        <dbReference type="ChEBI" id="CHEBI:29035"/>
        <label>2</label>
    </ligand>
</feature>
<dbReference type="FunFam" id="3.30.70.360:FF:000001">
    <property type="entry name" value="N-acetyldiaminopimelate deacetylase"/>
    <property type="match status" value="1"/>
</dbReference>
<dbReference type="EMBL" id="VCIW01000018">
    <property type="protein sequence ID" value="TLS49939.1"/>
    <property type="molecule type" value="Genomic_DNA"/>
</dbReference>
<evidence type="ECO:0000259" key="3">
    <source>
        <dbReference type="Pfam" id="PF07687"/>
    </source>
</evidence>
<dbReference type="GO" id="GO:0050118">
    <property type="term" value="F:N-acetyldiaminopimelate deacetylase activity"/>
    <property type="evidence" value="ECO:0007669"/>
    <property type="project" value="UniProtKB-ARBA"/>
</dbReference>
<accession>A0A5R9G4H0</accession>
<dbReference type="GO" id="GO:0046872">
    <property type="term" value="F:metal ion binding"/>
    <property type="evidence" value="ECO:0007669"/>
    <property type="project" value="UniProtKB-KW"/>
</dbReference>
<keyword evidence="1 4" id="KW-0378">Hydrolase</keyword>
<protein>
    <submittedName>
        <fullName evidence="4">Amidohydrolase</fullName>
    </submittedName>
</protein>
<feature type="domain" description="Peptidase M20 dimerisation" evidence="3">
    <location>
        <begin position="186"/>
        <end position="279"/>
    </location>
</feature>
<dbReference type="SUPFAM" id="SSF55031">
    <property type="entry name" value="Bacterial exopeptidase dimerisation domain"/>
    <property type="match status" value="1"/>
</dbReference>
<feature type="binding site" evidence="2">
    <location>
        <position position="358"/>
    </location>
    <ligand>
        <name>Mn(2+)</name>
        <dbReference type="ChEBI" id="CHEBI:29035"/>
        <label>2</label>
    </ligand>
</feature>
<sequence>MNGTRKETMDKVIAWRRHLHRHPEVSYEEKETAAFVAGELRRMGWSVRTGVGGHGVVADMDGGRGPGKRIALRADMDALPIQDQKRTEYASTVPGVMHACGHDGHTSALLGAAERLAETSDSWTGSVRLLFQPAEEIPPGGAQAMIRDGALDGVDEIYGIHLWSQFPACTVHTAAGPIMAASDEFSARIVGKGGHGGLPHQAVDAVTIGAHFVVNAQSIVSRNSDPILPHVISIGSFHAGTTFNVIASDCRMEGTVRTMTPQTRVYLKERLEQVLDATCRMYGAEYELDYKFGYPPVVNHAEPTERVLSLARERLGEDRVSVCQPMMAGEDFSFYLEKVPGCFLFVGAGNDQVKAPHHHPLFDIDERALETSVDLLYDLATRR</sequence>
<gene>
    <name evidence="4" type="ORF">FE782_23365</name>
</gene>
<dbReference type="RefSeq" id="WP_138196760.1">
    <property type="nucleotide sequence ID" value="NZ_VCIW01000018.1"/>
</dbReference>
<dbReference type="Gene3D" id="3.40.630.10">
    <property type="entry name" value="Zn peptidases"/>
    <property type="match status" value="1"/>
</dbReference>